<dbReference type="SUPFAM" id="SSF55424">
    <property type="entry name" value="FAD/NAD-linked reductases, dimerisation (C-terminal) domain"/>
    <property type="match status" value="1"/>
</dbReference>
<comment type="caution">
    <text evidence="10">The sequence shown here is derived from an EMBL/GenBank/DDBJ whole genome shotgun (WGS) entry which is preliminary data.</text>
</comment>
<dbReference type="Pfam" id="PF07992">
    <property type="entry name" value="Pyr_redox_2"/>
    <property type="match status" value="1"/>
</dbReference>
<comment type="cofactor">
    <cofactor evidence="1">
        <name>FAD</name>
        <dbReference type="ChEBI" id="CHEBI:57692"/>
    </cofactor>
</comment>
<dbReference type="GO" id="GO:0016491">
    <property type="term" value="F:oxidoreductase activity"/>
    <property type="evidence" value="ECO:0007669"/>
    <property type="project" value="UniProtKB-KW"/>
</dbReference>
<dbReference type="Proteomes" id="UP000051733">
    <property type="component" value="Unassembled WGS sequence"/>
</dbReference>
<sequence length="453" mass="50186">MMGSETVKVIIVGATHAGTVAALQILALDPTVDVTVYERGSRLAFIGAGVPLYLSQQVTKIDELLNMDVATLTHAGATMRMQHDVLKIDMTAKTILVQNLITNEQFEDHYDKLVMATGSAVVVPPLYGVNNHRVLMVKDYQSTKDIAGAVQHAQSIVIAGGGYIGVELAEALCQRHDITLYHSASYLLDNYYDRPMARSVQKLLTQHGVHVCVNEPVKSFTETRDTLTVVSRNLRKECDLAIVCTGFVPVSNLVQGQVELDRGGAIITNKYGQTSDPNVYVAGDDRNSHQNATGEFQYLPQVTNAIRQAQIVAYHICGTPIESRGTQGTTALSIFNHTYTMTGITEHRARLLKIPAKSITYQGWYRPQFMTKNARVTVTLIYRADNWKILGAQIRCQHDVTQSINIVSLAIQNQNTIVDLAFTDMFFHPRYNQPVNYVKMAAQQALFLETGKQ</sequence>
<evidence type="ECO:0000256" key="3">
    <source>
        <dbReference type="ARBA" id="ARBA00022630"/>
    </source>
</evidence>
<dbReference type="Gene3D" id="3.50.50.60">
    <property type="entry name" value="FAD/NAD(P)-binding domain"/>
    <property type="match status" value="2"/>
</dbReference>
<feature type="domain" description="FAD/NAD(P)-binding" evidence="9">
    <location>
        <begin position="8"/>
        <end position="309"/>
    </location>
</feature>
<dbReference type="PRINTS" id="PR00469">
    <property type="entry name" value="PNDRDTASEII"/>
</dbReference>
<dbReference type="AlphaFoldDB" id="A0A0R1ZZR9"/>
<evidence type="ECO:0000256" key="5">
    <source>
        <dbReference type="ARBA" id="ARBA00023002"/>
    </source>
</evidence>
<keyword evidence="11" id="KW-1185">Reference proteome</keyword>
<evidence type="ECO:0000313" key="10">
    <source>
        <dbReference type="EMBL" id="KRM60398.1"/>
    </source>
</evidence>
<comment type="similarity">
    <text evidence="2">Belongs to the class-III pyridine nucleotide-disulfide oxidoreductase family.</text>
</comment>
<keyword evidence="3" id="KW-0285">Flavoprotein</keyword>
<protein>
    <submittedName>
        <fullName evidence="10">NADH oxidase</fullName>
    </submittedName>
</protein>
<keyword evidence="6" id="KW-0558">Oxidation</keyword>
<dbReference type="InterPro" id="IPR036188">
    <property type="entry name" value="FAD/NAD-bd_sf"/>
</dbReference>
<dbReference type="InterPro" id="IPR050260">
    <property type="entry name" value="FAD-bd_OxRdtase"/>
</dbReference>
<feature type="domain" description="Pyridine nucleotide-disulphide oxidoreductase dimerisation" evidence="8">
    <location>
        <begin position="337"/>
        <end position="432"/>
    </location>
</feature>
<dbReference type="PANTHER" id="PTHR43429:SF1">
    <property type="entry name" value="NAD(P)H SULFUR OXIDOREDUCTASE (COA-DEPENDENT)"/>
    <property type="match status" value="1"/>
</dbReference>
<dbReference type="PANTHER" id="PTHR43429">
    <property type="entry name" value="PYRIDINE NUCLEOTIDE-DISULFIDE OXIDOREDUCTASE DOMAIN-CONTAINING"/>
    <property type="match status" value="1"/>
</dbReference>
<evidence type="ECO:0000256" key="6">
    <source>
        <dbReference type="ARBA" id="ARBA00023097"/>
    </source>
</evidence>
<dbReference type="SUPFAM" id="SSF51905">
    <property type="entry name" value="FAD/NAD(P)-binding domain"/>
    <property type="match status" value="1"/>
</dbReference>
<dbReference type="RefSeq" id="WP_162259984.1">
    <property type="nucleotide sequence ID" value="NZ_AYYY01000063.1"/>
</dbReference>
<keyword evidence="4" id="KW-0274">FAD</keyword>
<keyword evidence="5" id="KW-0560">Oxidoreductase</keyword>
<evidence type="ECO:0000256" key="1">
    <source>
        <dbReference type="ARBA" id="ARBA00001974"/>
    </source>
</evidence>
<name>A0A0R1ZZR9_9LACO</name>
<evidence type="ECO:0000259" key="8">
    <source>
        <dbReference type="Pfam" id="PF02852"/>
    </source>
</evidence>
<evidence type="ECO:0000256" key="2">
    <source>
        <dbReference type="ARBA" id="ARBA00009130"/>
    </source>
</evidence>
<dbReference type="PATRIC" id="fig|1423813.3.peg.496"/>
<dbReference type="STRING" id="1423813.FC26_GL000486"/>
<dbReference type="InterPro" id="IPR004099">
    <property type="entry name" value="Pyr_nucl-diS_OxRdtase_dimer"/>
</dbReference>
<evidence type="ECO:0000313" key="11">
    <source>
        <dbReference type="Proteomes" id="UP000051733"/>
    </source>
</evidence>
<dbReference type="InterPro" id="IPR016156">
    <property type="entry name" value="FAD/NAD-linked_Rdtase_dimer_sf"/>
</dbReference>
<dbReference type="EMBL" id="AYYY01000063">
    <property type="protein sequence ID" value="KRM60398.1"/>
    <property type="molecule type" value="Genomic_DNA"/>
</dbReference>
<dbReference type="PRINTS" id="PR00368">
    <property type="entry name" value="FADPNR"/>
</dbReference>
<reference evidence="10 11" key="1">
    <citation type="journal article" date="2015" name="Genome Announc.">
        <title>Expanding the biotechnology potential of lactobacilli through comparative genomics of 213 strains and associated genera.</title>
        <authorList>
            <person name="Sun Z."/>
            <person name="Harris H.M."/>
            <person name="McCann A."/>
            <person name="Guo C."/>
            <person name="Argimon S."/>
            <person name="Zhang W."/>
            <person name="Yang X."/>
            <person name="Jeffery I.B."/>
            <person name="Cooney J.C."/>
            <person name="Kagawa T.F."/>
            <person name="Liu W."/>
            <person name="Song Y."/>
            <person name="Salvetti E."/>
            <person name="Wrobel A."/>
            <person name="Rasinkangas P."/>
            <person name="Parkhill J."/>
            <person name="Rea M.C."/>
            <person name="O'Sullivan O."/>
            <person name="Ritari J."/>
            <person name="Douillard F.P."/>
            <person name="Paul Ross R."/>
            <person name="Yang R."/>
            <person name="Briner A.E."/>
            <person name="Felis G.E."/>
            <person name="de Vos W.M."/>
            <person name="Barrangou R."/>
            <person name="Klaenhammer T.R."/>
            <person name="Caufield P.W."/>
            <person name="Cui Y."/>
            <person name="Zhang H."/>
            <person name="O'Toole P.W."/>
        </authorList>
    </citation>
    <scope>NUCLEOTIDE SEQUENCE [LARGE SCALE GENOMIC DNA]</scope>
    <source>
        <strain evidence="10 11">DSM 20634</strain>
    </source>
</reference>
<dbReference type="InterPro" id="IPR023753">
    <property type="entry name" value="FAD/NAD-binding_dom"/>
</dbReference>
<organism evidence="10 11">
    <name type="scientific">Paucilactobacillus vaccinostercus DSM 20634</name>
    <dbReference type="NCBI Taxonomy" id="1423813"/>
    <lineage>
        <taxon>Bacteria</taxon>
        <taxon>Bacillati</taxon>
        <taxon>Bacillota</taxon>
        <taxon>Bacilli</taxon>
        <taxon>Lactobacillales</taxon>
        <taxon>Lactobacillaceae</taxon>
        <taxon>Paucilactobacillus</taxon>
    </lineage>
</organism>
<evidence type="ECO:0000256" key="4">
    <source>
        <dbReference type="ARBA" id="ARBA00022827"/>
    </source>
</evidence>
<gene>
    <name evidence="10" type="ORF">FC26_GL000486</name>
</gene>
<proteinExistence type="inferred from homology"/>
<evidence type="ECO:0000256" key="7">
    <source>
        <dbReference type="ARBA" id="ARBA00023284"/>
    </source>
</evidence>
<keyword evidence="7" id="KW-0676">Redox-active center</keyword>
<accession>A0A0R1ZZR9</accession>
<dbReference type="Gene3D" id="3.30.390.30">
    <property type="match status" value="1"/>
</dbReference>
<evidence type="ECO:0000259" key="9">
    <source>
        <dbReference type="Pfam" id="PF07992"/>
    </source>
</evidence>
<dbReference type="Pfam" id="PF02852">
    <property type="entry name" value="Pyr_redox_dim"/>
    <property type="match status" value="1"/>
</dbReference>